<keyword evidence="2" id="KW-0732">Signal</keyword>
<dbReference type="Pfam" id="PF11887">
    <property type="entry name" value="Mce4_CUP1"/>
    <property type="match status" value="1"/>
</dbReference>
<dbReference type="InterPro" id="IPR052336">
    <property type="entry name" value="MlaD_Phospholipid_Transporter"/>
</dbReference>
<feature type="region of interest" description="Disordered" evidence="1">
    <location>
        <begin position="401"/>
        <end position="422"/>
    </location>
</feature>
<dbReference type="PROSITE" id="PS51257">
    <property type="entry name" value="PROKAR_LIPOPROTEIN"/>
    <property type="match status" value="1"/>
</dbReference>
<protein>
    <submittedName>
        <fullName evidence="5">Virulence factor Mce</fullName>
    </submittedName>
</protein>
<dbReference type="AlphaFoldDB" id="A0AAD1HHP7"/>
<evidence type="ECO:0000259" key="4">
    <source>
        <dbReference type="Pfam" id="PF11887"/>
    </source>
</evidence>
<evidence type="ECO:0000256" key="2">
    <source>
        <dbReference type="SAM" id="SignalP"/>
    </source>
</evidence>
<dbReference type="NCBIfam" id="TIGR00996">
    <property type="entry name" value="Mtu_fam_mce"/>
    <property type="match status" value="1"/>
</dbReference>
<feature type="domain" description="Mammalian cell entry C-terminal" evidence="4">
    <location>
        <begin position="125"/>
        <end position="297"/>
    </location>
</feature>
<dbReference type="EMBL" id="AP022560">
    <property type="protein sequence ID" value="BBX04899.1"/>
    <property type="molecule type" value="Genomic_DNA"/>
</dbReference>
<proteinExistence type="predicted"/>
<feature type="signal peptide" evidence="2">
    <location>
        <begin position="1"/>
        <end position="21"/>
    </location>
</feature>
<name>A0AAD1HHP7_9MYCO</name>
<feature type="chain" id="PRO_5042149820" evidence="2">
    <location>
        <begin position="22"/>
        <end position="422"/>
    </location>
</feature>
<dbReference type="GO" id="GO:0005576">
    <property type="term" value="C:extracellular region"/>
    <property type="evidence" value="ECO:0007669"/>
    <property type="project" value="TreeGrafter"/>
</dbReference>
<feature type="compositionally biased region" description="Low complexity" evidence="1">
    <location>
        <begin position="401"/>
        <end position="410"/>
    </location>
</feature>
<evidence type="ECO:0000313" key="6">
    <source>
        <dbReference type="Proteomes" id="UP000466681"/>
    </source>
</evidence>
<dbReference type="Proteomes" id="UP000466681">
    <property type="component" value="Chromosome"/>
</dbReference>
<evidence type="ECO:0000313" key="5">
    <source>
        <dbReference type="EMBL" id="BBX04899.1"/>
    </source>
</evidence>
<dbReference type="Pfam" id="PF02470">
    <property type="entry name" value="MlaD"/>
    <property type="match status" value="1"/>
</dbReference>
<dbReference type="RefSeq" id="WP_083150611.1">
    <property type="nucleotide sequence ID" value="NZ_AP022560.1"/>
</dbReference>
<evidence type="ECO:0000256" key="1">
    <source>
        <dbReference type="SAM" id="MobiDB-lite"/>
    </source>
</evidence>
<keyword evidence="6" id="KW-1185">Reference proteome</keyword>
<dbReference type="InterPro" id="IPR024516">
    <property type="entry name" value="Mce_C"/>
</dbReference>
<reference evidence="5 6" key="1">
    <citation type="journal article" date="2019" name="Emerg. Microbes Infect.">
        <title>Comprehensive subspecies identification of 175 nontuberculous mycobacteria species based on 7547 genomic profiles.</title>
        <authorList>
            <person name="Matsumoto Y."/>
            <person name="Kinjo T."/>
            <person name="Motooka D."/>
            <person name="Nabeya D."/>
            <person name="Jung N."/>
            <person name="Uechi K."/>
            <person name="Horii T."/>
            <person name="Iida T."/>
            <person name="Fujita J."/>
            <person name="Nakamura S."/>
        </authorList>
    </citation>
    <scope>NUCLEOTIDE SEQUENCE [LARGE SCALE GENOMIC DNA]</scope>
    <source>
        <strain evidence="5 6">JCM 6375</strain>
    </source>
</reference>
<gene>
    <name evidence="5" type="ORF">MMOR_58350</name>
</gene>
<feature type="domain" description="Mce/MlaD" evidence="3">
    <location>
        <begin position="44"/>
        <end position="118"/>
    </location>
</feature>
<feature type="region of interest" description="Disordered" evidence="1">
    <location>
        <begin position="345"/>
        <end position="389"/>
    </location>
</feature>
<accession>A0AAD1HHP7</accession>
<dbReference type="PANTHER" id="PTHR33371:SF15">
    <property type="entry name" value="LIPOPROTEIN LPRN"/>
    <property type="match status" value="1"/>
</dbReference>
<dbReference type="KEGG" id="mmor:MMOR_58350"/>
<sequence length="422" mass="43893">MSTRALARMVSIALSVSLAVASCGFGGVNSLPLPGAVASGSDNTVYHVHISNVGTLESNSPVMMDDVVVGSVGTIGVQDWHAIVEVRVKRDVVIPANAVATVGQTSLLGSMHLALNPPLGEAPQGRLEPGATIGLNRASTYPSTEQTLSALSFVVNAGGLGQVGELIHSASTALAGREGEIRQLIARLDAVVGTVDGQRDRFNAAVEALNRLMGTVAADRDDIIDALKTIPPAMDVLLRERAQFVTALQKLGQFSDTTTDLINRTQDDLVRNLNNLGPTLALLADQAPKVAPTLAYAPTFPLSQNMIDRAVRGDYFNIWAQMDISVPRLKRTLFLGTRWGDPNAALTPAPGEPNYLSHTYEPPDLAMPAPPADGSTPGQIPNAVPSSAPAPVAPVVAPPVATTSATGPSPIFAGPYPNPGGP</sequence>
<evidence type="ECO:0000259" key="3">
    <source>
        <dbReference type="Pfam" id="PF02470"/>
    </source>
</evidence>
<organism evidence="5 6">
    <name type="scientific">Mycolicibacterium moriokaense</name>
    <dbReference type="NCBI Taxonomy" id="39691"/>
    <lineage>
        <taxon>Bacteria</taxon>
        <taxon>Bacillati</taxon>
        <taxon>Actinomycetota</taxon>
        <taxon>Actinomycetes</taxon>
        <taxon>Mycobacteriales</taxon>
        <taxon>Mycobacteriaceae</taxon>
        <taxon>Mycolicibacterium</taxon>
    </lineage>
</organism>
<dbReference type="InterPro" id="IPR005693">
    <property type="entry name" value="Mce"/>
</dbReference>
<dbReference type="PANTHER" id="PTHR33371">
    <property type="entry name" value="INTERMEMBRANE PHOSPHOLIPID TRANSPORT SYSTEM BINDING PROTEIN MLAD-RELATED"/>
    <property type="match status" value="1"/>
</dbReference>
<dbReference type="InterPro" id="IPR003399">
    <property type="entry name" value="Mce/MlaD"/>
</dbReference>